<dbReference type="RefSeq" id="WP_183368680.1">
    <property type="nucleotide sequence ID" value="NZ_BAABHL010000111.1"/>
</dbReference>
<comment type="caution">
    <text evidence="2">The sequence shown here is derived from an EMBL/GenBank/DDBJ whole genome shotgun (WGS) entry which is preliminary data.</text>
</comment>
<dbReference type="PANTHER" id="PTHR36151">
    <property type="entry name" value="BLR2777 PROTEIN"/>
    <property type="match status" value="1"/>
</dbReference>
<dbReference type="Proteomes" id="UP000551501">
    <property type="component" value="Unassembled WGS sequence"/>
</dbReference>
<reference evidence="2 3" key="1">
    <citation type="submission" date="2020-08" db="EMBL/GenBank/DDBJ databases">
        <title>Sequencing the genomes of 1000 actinobacteria strains.</title>
        <authorList>
            <person name="Klenk H.-P."/>
        </authorList>
    </citation>
    <scope>NUCLEOTIDE SEQUENCE [LARGE SCALE GENOMIC DNA]</scope>
    <source>
        <strain evidence="2 3">DSM 45298</strain>
    </source>
</reference>
<dbReference type="GO" id="GO:0016491">
    <property type="term" value="F:oxidoreductase activity"/>
    <property type="evidence" value="ECO:0007669"/>
    <property type="project" value="InterPro"/>
</dbReference>
<dbReference type="InterPro" id="IPR018713">
    <property type="entry name" value="MPAB/Lcp_cat_dom"/>
</dbReference>
<evidence type="ECO:0000313" key="2">
    <source>
        <dbReference type="EMBL" id="MBB4133497.1"/>
    </source>
</evidence>
<dbReference type="PANTHER" id="PTHR36151:SF3">
    <property type="entry name" value="ER-BOUND OXYGENASE MPAB_MPAB'_RUBBER OXYGENASE CATALYTIC DOMAIN-CONTAINING PROTEIN"/>
    <property type="match status" value="1"/>
</dbReference>
<evidence type="ECO:0000259" key="1">
    <source>
        <dbReference type="Pfam" id="PF09995"/>
    </source>
</evidence>
<dbReference type="Pfam" id="PF09995">
    <property type="entry name" value="MPAB_Lcp_cat"/>
    <property type="match status" value="1"/>
</dbReference>
<sequence length="289" mass="33072">MTTEAVDEFVTETVPARTRVELDEQQITDMGLLGPALLSGPANVIMQLSHPSVGYGVYESKVDTGNLYKHPVKRTRTTLTYLAVAAEGGPELRRKYRQAVNRSHAQVRSVESSPVKYNAFDPRLQLWVAACLYRGWEDCVRIFGDETALTEEAYRQGAVMGTTLQMPPEMWPATRAEFEEYWQSTLAEMEIDDVIGSYLKSLVRLRFAHPVVRALMGRFSEIMTIGFLPPEFREKIGFTQTRTDKLVFDTHNKIMRAAVHAMPPSWRKFPFNLLLADLRWRMRTNRPLI</sequence>
<gene>
    <name evidence="2" type="ORF">BKA16_000049</name>
</gene>
<keyword evidence="3" id="KW-1185">Reference proteome</keyword>
<proteinExistence type="predicted"/>
<dbReference type="AlphaFoldDB" id="A0A840F1N5"/>
<evidence type="ECO:0000313" key="3">
    <source>
        <dbReference type="Proteomes" id="UP000551501"/>
    </source>
</evidence>
<feature type="domain" description="ER-bound oxygenase mpaB/mpaB'/Rubber oxygenase catalytic" evidence="1">
    <location>
        <begin position="34"/>
        <end position="256"/>
    </location>
</feature>
<protein>
    <submittedName>
        <fullName evidence="2">Uncharacterized protein (DUF2236 family)</fullName>
    </submittedName>
</protein>
<name>A0A840F1N5_9ACTN</name>
<dbReference type="EMBL" id="JACIFP010000001">
    <property type="protein sequence ID" value="MBB4133497.1"/>
    <property type="molecule type" value="Genomic_DNA"/>
</dbReference>
<accession>A0A840F1N5</accession>
<organism evidence="2 3">
    <name type="scientific">Gordonia humi</name>
    <dbReference type="NCBI Taxonomy" id="686429"/>
    <lineage>
        <taxon>Bacteria</taxon>
        <taxon>Bacillati</taxon>
        <taxon>Actinomycetota</taxon>
        <taxon>Actinomycetes</taxon>
        <taxon>Mycobacteriales</taxon>
        <taxon>Gordoniaceae</taxon>
        <taxon>Gordonia</taxon>
    </lineage>
</organism>